<keyword evidence="2" id="KW-1185">Reference proteome</keyword>
<protein>
    <submittedName>
        <fullName evidence="1">Response regulator</fullName>
    </submittedName>
</protein>
<organism evidence="1 2">
    <name type="scientific">Lepagella muris</name>
    <dbReference type="NCBI Taxonomy" id="3032870"/>
    <lineage>
        <taxon>Bacteria</taxon>
        <taxon>Pseudomonadati</taxon>
        <taxon>Bacteroidota</taxon>
        <taxon>Bacteroidia</taxon>
        <taxon>Bacteroidales</taxon>
        <taxon>Muribaculaceae</taxon>
        <taxon>Lepagella</taxon>
    </lineage>
</organism>
<accession>A0AC61RGA6</accession>
<name>A0AC61RGA6_9BACT</name>
<comment type="caution">
    <text evidence="1">The sequence shown here is derived from an EMBL/GenBank/DDBJ whole genome shotgun (WGS) entry which is preliminary data.</text>
</comment>
<sequence>MSLNLETILQGVKADVVVLDRRRQIVYRNHPVDGDAILTAAVLAAVDMTFSQKKGFEALEASAAVADGDSGVTDIMVSGEYVEMPDGEYVVLTLENPTRLQKEKMALSEALEKAKSEAAMKMSYLANMSHEIRTPVNAISGFSRLISQSADKQQQAAYAEIIDNNTKMLLQLIDDVLDIAKMEEGRLQFRKKVVELNELMRSVESTVRMRVQSHTVLNYVLGAAECKIETDPGRLSQVLINLLTNACKFTPRGSITFGYEVREQSVYFFVKDTGYGISPEKQALLFKRFSKQNDVSPGTGLGLSICKNIIDTFNGEIGVESAGEGRGSLFWFTLPVTPIETEALEPVSVDKILSPSQTASDKNDNRPLLLIAEDNESNYLLFQMILEKDYRLAHAWNGREVVDMFPKTNPDLILMDINMPFMDGYEATRHIRQRSTTVPIIAVTAYAFSSDKARIMENGFNSYVSKPINTDRLLGEIKRCIG</sequence>
<evidence type="ECO:0000313" key="2">
    <source>
        <dbReference type="Proteomes" id="UP000306319"/>
    </source>
</evidence>
<gene>
    <name evidence="1" type="ORF">E5331_06045</name>
</gene>
<evidence type="ECO:0000313" key="1">
    <source>
        <dbReference type="EMBL" id="TGY79567.1"/>
    </source>
</evidence>
<dbReference type="Proteomes" id="UP000306319">
    <property type="component" value="Unassembled WGS sequence"/>
</dbReference>
<proteinExistence type="predicted"/>
<reference evidence="1" key="1">
    <citation type="submission" date="2019-04" db="EMBL/GenBank/DDBJ databases">
        <title>Microbes associate with the intestines of laboratory mice.</title>
        <authorList>
            <person name="Navarre W."/>
            <person name="Wong E."/>
            <person name="Huang K."/>
            <person name="Tropini C."/>
            <person name="Ng K."/>
            <person name="Yu B."/>
        </authorList>
    </citation>
    <scope>NUCLEOTIDE SEQUENCE</scope>
    <source>
        <strain evidence="1">NM04_E33</strain>
    </source>
</reference>
<dbReference type="EMBL" id="SRYB01000006">
    <property type="protein sequence ID" value="TGY79567.1"/>
    <property type="molecule type" value="Genomic_DNA"/>
</dbReference>